<reference evidence="2 3" key="1">
    <citation type="submission" date="2021-06" db="EMBL/GenBank/DDBJ databases">
        <authorList>
            <person name="Sun Q."/>
            <person name="Li D."/>
        </authorList>
    </citation>
    <scope>NUCLEOTIDE SEQUENCE [LARGE SCALE GENOMIC DNA]</scope>
    <source>
        <strain evidence="2 3">N19</strain>
    </source>
</reference>
<sequence>MLRKNNGSILVVTVFVFLLINIIAINCSAMVMSNIKYTKYNYEEMYLEEQCLSKIEVVYSNILKEVEVALDNSSDFDSFESYFISNNSADFINNINDLSGVSLNNKKCKINRININSQDYLYYKIESTVSYNKFIKTMVAYVKIKNPFDKNEALSEEKLQDTSDSITSEQIEDLEDILNKIEDNYQIYENNQIESNNKEETEELNTGELKLNQNQGSNIEKSNENKSAEEDNKKSIKPSDLVTVYDCKEA</sequence>
<name>A0ABS6E0B6_9FIRM</name>
<feature type="region of interest" description="Disordered" evidence="1">
    <location>
        <begin position="193"/>
        <end position="239"/>
    </location>
</feature>
<accession>A0ABS6E0B6</accession>
<evidence type="ECO:0000313" key="2">
    <source>
        <dbReference type="EMBL" id="MBU5337541.1"/>
    </source>
</evidence>
<dbReference type="EMBL" id="JAHLOQ010000073">
    <property type="protein sequence ID" value="MBU5337541.1"/>
    <property type="molecule type" value="Genomic_DNA"/>
</dbReference>
<comment type="caution">
    <text evidence="2">The sequence shown here is derived from an EMBL/GenBank/DDBJ whole genome shotgun (WGS) entry which is preliminary data.</text>
</comment>
<evidence type="ECO:0000313" key="3">
    <source>
        <dbReference type="Proteomes" id="UP001196301"/>
    </source>
</evidence>
<organism evidence="2 3">
    <name type="scientific">Intestinibacter bartlettii</name>
    <dbReference type="NCBI Taxonomy" id="261299"/>
    <lineage>
        <taxon>Bacteria</taxon>
        <taxon>Bacillati</taxon>
        <taxon>Bacillota</taxon>
        <taxon>Clostridia</taxon>
        <taxon>Peptostreptococcales</taxon>
        <taxon>Peptostreptococcaceae</taxon>
        <taxon>Intestinibacter</taxon>
    </lineage>
</organism>
<gene>
    <name evidence="2" type="ORF">KQI20_14005</name>
</gene>
<feature type="compositionally biased region" description="Polar residues" evidence="1">
    <location>
        <begin position="211"/>
        <end position="220"/>
    </location>
</feature>
<evidence type="ECO:0000256" key="1">
    <source>
        <dbReference type="SAM" id="MobiDB-lite"/>
    </source>
</evidence>
<dbReference type="Proteomes" id="UP001196301">
    <property type="component" value="Unassembled WGS sequence"/>
</dbReference>
<dbReference type="RefSeq" id="WP_216572299.1">
    <property type="nucleotide sequence ID" value="NZ_JAHLOQ010000073.1"/>
</dbReference>
<protein>
    <submittedName>
        <fullName evidence="2">Uncharacterized protein</fullName>
    </submittedName>
</protein>
<proteinExistence type="predicted"/>
<keyword evidence="3" id="KW-1185">Reference proteome</keyword>
<feature type="compositionally biased region" description="Basic and acidic residues" evidence="1">
    <location>
        <begin position="221"/>
        <end position="234"/>
    </location>
</feature>